<dbReference type="KEGG" id="xfh:XFHB_13340"/>
<proteinExistence type="predicted"/>
<dbReference type="RefSeq" id="WP_010892976.1">
    <property type="nucleotide sequence ID" value="NZ_CP009823.1"/>
</dbReference>
<evidence type="ECO:0000313" key="2">
    <source>
        <dbReference type="Proteomes" id="UP000196980"/>
    </source>
</evidence>
<protein>
    <submittedName>
        <fullName evidence="1">Uncharacterized protein</fullName>
    </submittedName>
</protein>
<name>A0ABD7BYG2_XYLFS</name>
<dbReference type="EMBL" id="CP009885">
    <property type="protein sequence ID" value="QPB72645.1"/>
    <property type="molecule type" value="Genomic_DNA"/>
</dbReference>
<gene>
    <name evidence="1" type="ORF">XFHB_13340</name>
</gene>
<organism evidence="1 2">
    <name type="scientific">Xylella fastidiosa</name>
    <dbReference type="NCBI Taxonomy" id="2371"/>
    <lineage>
        <taxon>Bacteria</taxon>
        <taxon>Pseudomonadati</taxon>
        <taxon>Pseudomonadota</taxon>
        <taxon>Gammaproteobacteria</taxon>
        <taxon>Lysobacterales</taxon>
        <taxon>Lysobacteraceae</taxon>
        <taxon>Xylella</taxon>
    </lineage>
</organism>
<evidence type="ECO:0000313" key="1">
    <source>
        <dbReference type="EMBL" id="QPB72645.1"/>
    </source>
</evidence>
<reference evidence="2" key="1">
    <citation type="submission" date="2014-11" db="EMBL/GenBank/DDBJ databases">
        <title>Xylella fastidiosa Hib4 Genome Sequencing.</title>
        <authorList>
            <person name="Pierry P.M."/>
            <person name="da Silva A.M."/>
        </authorList>
    </citation>
    <scope>NUCLEOTIDE SEQUENCE [LARGE SCALE GENOMIC DNA]</scope>
    <source>
        <strain evidence="2">Hib4</strain>
    </source>
</reference>
<dbReference type="AlphaFoldDB" id="A0ABD7BYG2"/>
<accession>A0ABD7BYG2</accession>
<sequence>MPHAVHFSRKTNSKTRAAFHHDDYEVWTSGLKNKKETVIVYIKTQALHLDDNPSQYKKECKKQKKH</sequence>
<dbReference type="Proteomes" id="UP000196980">
    <property type="component" value="Chromosome"/>
</dbReference>